<dbReference type="OrthoDB" id="782807at2759"/>
<organism evidence="1 2">
    <name type="scientific">Digitaria exilis</name>
    <dbReference type="NCBI Taxonomy" id="1010633"/>
    <lineage>
        <taxon>Eukaryota</taxon>
        <taxon>Viridiplantae</taxon>
        <taxon>Streptophyta</taxon>
        <taxon>Embryophyta</taxon>
        <taxon>Tracheophyta</taxon>
        <taxon>Spermatophyta</taxon>
        <taxon>Magnoliopsida</taxon>
        <taxon>Liliopsida</taxon>
        <taxon>Poales</taxon>
        <taxon>Poaceae</taxon>
        <taxon>PACMAD clade</taxon>
        <taxon>Panicoideae</taxon>
        <taxon>Panicodae</taxon>
        <taxon>Paniceae</taxon>
        <taxon>Anthephorinae</taxon>
        <taxon>Digitaria</taxon>
    </lineage>
</organism>
<accession>A0A835BYH0</accession>
<dbReference type="InterPro" id="IPR036259">
    <property type="entry name" value="MFS_trans_sf"/>
</dbReference>
<dbReference type="PANTHER" id="PTHR11654">
    <property type="entry name" value="OLIGOPEPTIDE TRANSPORTER-RELATED"/>
    <property type="match status" value="1"/>
</dbReference>
<name>A0A835BYH0_9POAL</name>
<reference evidence="1" key="1">
    <citation type="submission" date="2020-07" db="EMBL/GenBank/DDBJ databases">
        <title>Genome sequence and genetic diversity analysis of an under-domesticated orphan crop, white fonio (Digitaria exilis).</title>
        <authorList>
            <person name="Bennetzen J.L."/>
            <person name="Chen S."/>
            <person name="Ma X."/>
            <person name="Wang X."/>
            <person name="Yssel A.E.J."/>
            <person name="Chaluvadi S.R."/>
            <person name="Johnson M."/>
            <person name="Gangashetty P."/>
            <person name="Hamidou F."/>
            <person name="Sanogo M.D."/>
            <person name="Zwaenepoel A."/>
            <person name="Wallace J."/>
            <person name="Van De Peer Y."/>
            <person name="Van Deynze A."/>
        </authorList>
    </citation>
    <scope>NUCLEOTIDE SEQUENCE</scope>
    <source>
        <tissue evidence="1">Leaves</tissue>
    </source>
</reference>
<evidence type="ECO:0000313" key="1">
    <source>
        <dbReference type="EMBL" id="KAF8719671.1"/>
    </source>
</evidence>
<keyword evidence="2" id="KW-1185">Reference proteome</keyword>
<sequence length="111" mass="11746">MRACATTAVEIAERFSFYGVSANLITYLTGPLGEGVAGAASALNAWNGTAQLLPLLGGMLADSWLGRYTTIVLASLVYILDKPTCTITSINPAYLAQLRRKQANFLSFAGV</sequence>
<proteinExistence type="predicted"/>
<comment type="caution">
    <text evidence="1">The sequence shown here is derived from an EMBL/GenBank/DDBJ whole genome shotgun (WGS) entry which is preliminary data.</text>
</comment>
<dbReference type="Gene3D" id="1.20.1250.20">
    <property type="entry name" value="MFS general substrate transporter like domains"/>
    <property type="match status" value="1"/>
</dbReference>
<dbReference type="AlphaFoldDB" id="A0A835BYH0"/>
<dbReference type="EMBL" id="JACEFO010001700">
    <property type="protein sequence ID" value="KAF8719671.1"/>
    <property type="molecule type" value="Genomic_DNA"/>
</dbReference>
<gene>
    <name evidence="1" type="ORF">HU200_024415</name>
</gene>
<evidence type="ECO:0000313" key="2">
    <source>
        <dbReference type="Proteomes" id="UP000636709"/>
    </source>
</evidence>
<dbReference type="Proteomes" id="UP000636709">
    <property type="component" value="Unassembled WGS sequence"/>
</dbReference>
<protein>
    <submittedName>
        <fullName evidence="1">Uncharacterized protein</fullName>
    </submittedName>
</protein>